<evidence type="ECO:0000259" key="8">
    <source>
        <dbReference type="Pfam" id="PF14322"/>
    </source>
</evidence>
<dbReference type="Pfam" id="PF07980">
    <property type="entry name" value="SusD_RagB"/>
    <property type="match status" value="1"/>
</dbReference>
<proteinExistence type="inferred from homology"/>
<comment type="similarity">
    <text evidence="2">Belongs to the SusD family.</text>
</comment>
<feature type="domain" description="RagB/SusD" evidence="7">
    <location>
        <begin position="454"/>
        <end position="638"/>
    </location>
</feature>
<evidence type="ECO:0000256" key="5">
    <source>
        <dbReference type="ARBA" id="ARBA00023237"/>
    </source>
</evidence>
<dbReference type="Gene3D" id="1.25.40.390">
    <property type="match status" value="1"/>
</dbReference>
<accession>A0AAP2GMG2</accession>
<evidence type="ECO:0000256" key="4">
    <source>
        <dbReference type="ARBA" id="ARBA00023136"/>
    </source>
</evidence>
<name>A0AAP2GMG2_9BACT</name>
<keyword evidence="5" id="KW-0998">Cell outer membrane</keyword>
<dbReference type="Proteomes" id="UP001319200">
    <property type="component" value="Unassembled WGS sequence"/>
</dbReference>
<keyword evidence="10" id="KW-1185">Reference proteome</keyword>
<evidence type="ECO:0000256" key="6">
    <source>
        <dbReference type="SAM" id="SignalP"/>
    </source>
</evidence>
<dbReference type="Pfam" id="PF14322">
    <property type="entry name" value="SusD-like_3"/>
    <property type="match status" value="1"/>
</dbReference>
<dbReference type="InterPro" id="IPR011990">
    <property type="entry name" value="TPR-like_helical_dom_sf"/>
</dbReference>
<dbReference type="SUPFAM" id="SSF48452">
    <property type="entry name" value="TPR-like"/>
    <property type="match status" value="1"/>
</dbReference>
<dbReference type="InterPro" id="IPR033985">
    <property type="entry name" value="SusD-like_N"/>
</dbReference>
<feature type="domain" description="SusD-like N-terminal" evidence="8">
    <location>
        <begin position="106"/>
        <end position="220"/>
    </location>
</feature>
<feature type="signal peptide" evidence="6">
    <location>
        <begin position="1"/>
        <end position="23"/>
    </location>
</feature>
<comment type="caution">
    <text evidence="9">The sequence shown here is derived from an EMBL/GenBank/DDBJ whole genome shotgun (WGS) entry which is preliminary data.</text>
</comment>
<evidence type="ECO:0000256" key="3">
    <source>
        <dbReference type="ARBA" id="ARBA00022729"/>
    </source>
</evidence>
<evidence type="ECO:0000313" key="9">
    <source>
        <dbReference type="EMBL" id="MBT1695620.1"/>
    </source>
</evidence>
<keyword evidence="4" id="KW-0472">Membrane</keyword>
<evidence type="ECO:0000256" key="2">
    <source>
        <dbReference type="ARBA" id="ARBA00006275"/>
    </source>
</evidence>
<dbReference type="EMBL" id="JAHESF010000002">
    <property type="protein sequence ID" value="MBT1695620.1"/>
    <property type="molecule type" value="Genomic_DNA"/>
</dbReference>
<evidence type="ECO:0000256" key="1">
    <source>
        <dbReference type="ARBA" id="ARBA00004442"/>
    </source>
</evidence>
<feature type="chain" id="PRO_5042933353" evidence="6">
    <location>
        <begin position="24"/>
        <end position="638"/>
    </location>
</feature>
<keyword evidence="3 6" id="KW-0732">Signal</keyword>
<dbReference type="AlphaFoldDB" id="A0AAP2GMG2"/>
<protein>
    <submittedName>
        <fullName evidence="9">RagB/SusD family nutrient uptake outer membrane protein</fullName>
    </submittedName>
</protein>
<evidence type="ECO:0000313" key="10">
    <source>
        <dbReference type="Proteomes" id="UP001319200"/>
    </source>
</evidence>
<dbReference type="RefSeq" id="WP_254160138.1">
    <property type="nucleotide sequence ID" value="NZ_JAHESF010000002.1"/>
</dbReference>
<gene>
    <name evidence="9" type="ORF">KK083_01950</name>
</gene>
<organism evidence="9 10">
    <name type="scientific">Chryseosolibacter histidini</name>
    <dbReference type="NCBI Taxonomy" id="2782349"/>
    <lineage>
        <taxon>Bacteria</taxon>
        <taxon>Pseudomonadati</taxon>
        <taxon>Bacteroidota</taxon>
        <taxon>Cytophagia</taxon>
        <taxon>Cytophagales</taxon>
        <taxon>Chryseotaleaceae</taxon>
        <taxon>Chryseosolibacter</taxon>
    </lineage>
</organism>
<evidence type="ECO:0000259" key="7">
    <source>
        <dbReference type="Pfam" id="PF07980"/>
    </source>
</evidence>
<dbReference type="GO" id="GO:0009279">
    <property type="term" value="C:cell outer membrane"/>
    <property type="evidence" value="ECO:0007669"/>
    <property type="project" value="UniProtKB-SubCell"/>
</dbReference>
<reference evidence="9 10" key="1">
    <citation type="submission" date="2021-05" db="EMBL/GenBank/DDBJ databases">
        <title>A Polyphasic approach of four new species of the genus Ohtaekwangia: Ohtaekwangia histidinii sp. nov., Ohtaekwangia cretensis sp. nov., Ohtaekwangia indiensis sp. nov., Ohtaekwangia reichenbachii sp. nov. from diverse environment.</title>
        <authorList>
            <person name="Octaviana S."/>
        </authorList>
    </citation>
    <scope>NUCLEOTIDE SEQUENCE [LARGE SCALE GENOMIC DNA]</scope>
    <source>
        <strain evidence="9 10">PWU4</strain>
    </source>
</reference>
<comment type="subcellular location">
    <subcellularLocation>
        <location evidence="1">Cell outer membrane</location>
    </subcellularLocation>
</comment>
<dbReference type="InterPro" id="IPR012944">
    <property type="entry name" value="SusD_RagB_dom"/>
</dbReference>
<sequence>MKRYKILSSVLLVATMLVSNSCSDLLTEKPESNVVPTAFGTPAGLLGGIAGVYNNIRGAWGTEGFTINQMAGTDEHLAGGSAAVGSMQSFTYNGMTGASFSGGFGFYADINALNGILELGPKAQGLDAATLKSYLGQAQFLRAFLYFYLVQTFGNIPLHTTFITTPSQADAPAPVADIYNVIVQDLNDAITNLPNTPTAPFLGKAATAGAAKWLLAKVYLTRGWLTNSQADFTLAYNTANDLITNRATYGLDLWQDYADAFKPANDYGKETIFVSDHSTDTKYGAYVQGGSGGAGVNVTPWMGLFNGPGTIGVNSTVNSSGVLTGPSTTNLALLTRDVQFGRPYTRIRPNMPRLTAGPNAGKSYLLDQAFADRLNDSRFHKTFQTVWLLNSGPGGGGGQAISGVYSGAGVAGSRGTLMCGVDTAVWFPDYEVAGAPQNFGSRPFKGIIVPPSLQNNTIFPYMKKLADPSRASQNDPSTRPVIIARFSDVYLIAAEAAFKLGQMQNAADMLNVVRRRAAYRSGAAYTAGGAFGTSTPATMVGDPYPAGVTLTSAQAAQTIAATDVTLDFILDERTREFYGESMRWLDLVRTKSLLSRVKAWNPVEAGTNIKDTHVLRPIPLDQINLVTVGPRYPQNEGY</sequence>